<evidence type="ECO:0000256" key="1">
    <source>
        <dbReference type="SAM" id="Phobius"/>
    </source>
</evidence>
<dbReference type="PATRIC" id="fig|1449976.3.peg.7396"/>
<dbReference type="eggNOG" id="COG0612">
    <property type="taxonomic scope" value="Bacteria"/>
</dbReference>
<dbReference type="RefSeq" id="WP_025360559.1">
    <property type="nucleotide sequence ID" value="NZ_CP007155.1"/>
</dbReference>
<dbReference type="SUPFAM" id="SSF63411">
    <property type="entry name" value="LuxS/MPP-like metallohydrolase"/>
    <property type="match status" value="2"/>
</dbReference>
<evidence type="ECO:0000313" key="3">
    <source>
        <dbReference type="Proteomes" id="UP000019225"/>
    </source>
</evidence>
<dbReference type="EMBL" id="CP007155">
    <property type="protein sequence ID" value="AHI00721.1"/>
    <property type="molecule type" value="Genomic_DNA"/>
</dbReference>
<sequence length="558" mass="59357">MIKQTEVDGVPTLVAPMSGPLRAGLVFRVGVADEPLSRAGITHLLEHLALFRHGLADHEANAATGLITTQFFTQGAESEVITYLRSVCQSLGDLPLDRLETEKSILRTERAGRGDRLVDAMGLWRYGSRGHGIAGYPELGLPRLTAEDLGSWAATWFTRDNAVLWIAGEGVPAGLSLPLPQGERRPLPPITSALPATPAYFASEDGQVMFDAVVRRSTAASLYGAVLERELFRALRQEDGNSYRAGASYHPRGDQFATLVAVADSLPEKQDAVLGGFVDVLAKLKVGRIEQSDVDSARDKALTALTDPDVDAMRLPGMAVNLLTGYPSQSTEQLRAELRAVSAQDVHAVAVEAMSTGLLLVPAGHTADWAGFVPAPTRSDTAVGGTVHPGLREDGTGIAVTAEGITMTTPSGPLTVLFAACSVMLTWPDGARRLIGHDAITVHVEPTLHTVPPQELALIDAGVDPEVVVPMPARDPEDIPAFVPRAPRPASSGTSRWSAMTVIYALIATASLVFGLVLLVKLIGQAASSVSEWRAVVVLWIAGAYCAVQFVKRYRRSG</sequence>
<dbReference type="HOGENOM" id="CLU_547064_0_0_11"/>
<accession>W5WJ12</accession>
<dbReference type="Proteomes" id="UP000019225">
    <property type="component" value="Chromosome"/>
</dbReference>
<feature type="transmembrane region" description="Helical" evidence="1">
    <location>
        <begin position="532"/>
        <end position="551"/>
    </location>
</feature>
<dbReference type="GO" id="GO:0046872">
    <property type="term" value="F:metal ion binding"/>
    <property type="evidence" value="ECO:0007669"/>
    <property type="project" value="InterPro"/>
</dbReference>
<keyword evidence="1" id="KW-0472">Membrane</keyword>
<keyword evidence="1" id="KW-1133">Transmembrane helix</keyword>
<reference evidence="2 3" key="1">
    <citation type="journal article" date="2014" name="BMC Genomics">
        <title>Complete genome sequence of producer of the glycopeptide antibiotic Aculeximycin Kutzneria albida DSM 43870T, a representative of minor genus of Pseudonocardiaceae.</title>
        <authorList>
            <person name="Rebets Y."/>
            <person name="Tokovenko B."/>
            <person name="Lushchyk I."/>
            <person name="Ruckert C."/>
            <person name="Zaburannyi N."/>
            <person name="Bechthold A."/>
            <person name="Kalinowski J."/>
            <person name="Luzhetskyy A."/>
        </authorList>
    </citation>
    <scope>NUCLEOTIDE SEQUENCE [LARGE SCALE GENOMIC DNA]</scope>
    <source>
        <strain evidence="2">DSM 43870</strain>
    </source>
</reference>
<protein>
    <submittedName>
        <fullName evidence="2">Uncharacterized protein</fullName>
    </submittedName>
</protein>
<dbReference type="AlphaFoldDB" id="W5WJ12"/>
<evidence type="ECO:0000313" key="2">
    <source>
        <dbReference type="EMBL" id="AHI00721.1"/>
    </source>
</evidence>
<gene>
    <name evidence="2" type="ORF">KALB_7363</name>
</gene>
<dbReference type="Gene3D" id="3.30.830.10">
    <property type="entry name" value="Metalloenzyme, LuxS/M16 peptidase-like"/>
    <property type="match status" value="2"/>
</dbReference>
<organism evidence="2 3">
    <name type="scientific">Kutzneria albida DSM 43870</name>
    <dbReference type="NCBI Taxonomy" id="1449976"/>
    <lineage>
        <taxon>Bacteria</taxon>
        <taxon>Bacillati</taxon>
        <taxon>Actinomycetota</taxon>
        <taxon>Actinomycetes</taxon>
        <taxon>Pseudonocardiales</taxon>
        <taxon>Pseudonocardiaceae</taxon>
        <taxon>Kutzneria</taxon>
    </lineage>
</organism>
<feature type="transmembrane region" description="Helical" evidence="1">
    <location>
        <begin position="497"/>
        <end position="520"/>
    </location>
</feature>
<dbReference type="InterPro" id="IPR011249">
    <property type="entry name" value="Metalloenz_LuxS/M16"/>
</dbReference>
<keyword evidence="1" id="KW-0812">Transmembrane</keyword>
<proteinExistence type="predicted"/>
<dbReference type="KEGG" id="kal:KALB_7363"/>
<dbReference type="OrthoDB" id="3798591at2"/>
<dbReference type="STRING" id="1449976.KALB_7363"/>
<keyword evidence="3" id="KW-1185">Reference proteome</keyword>
<name>W5WJ12_9PSEU</name>